<dbReference type="AlphaFoldDB" id="A0A6J7PRM9"/>
<evidence type="ECO:0000256" key="1">
    <source>
        <dbReference type="ARBA" id="ARBA00004141"/>
    </source>
</evidence>
<keyword evidence="3 5" id="KW-1133">Transmembrane helix</keyword>
<dbReference type="InterPro" id="IPR001694">
    <property type="entry name" value="NADH_UbQ_OxRdtase_su1/FPO"/>
</dbReference>
<keyword evidence="4 5" id="KW-0472">Membrane</keyword>
<feature type="transmembrane region" description="Helical" evidence="5">
    <location>
        <begin position="142"/>
        <end position="163"/>
    </location>
</feature>
<organism evidence="6">
    <name type="scientific">freshwater metagenome</name>
    <dbReference type="NCBI Taxonomy" id="449393"/>
    <lineage>
        <taxon>unclassified sequences</taxon>
        <taxon>metagenomes</taxon>
        <taxon>ecological metagenomes</taxon>
    </lineage>
</organism>
<evidence type="ECO:0000256" key="4">
    <source>
        <dbReference type="ARBA" id="ARBA00023136"/>
    </source>
</evidence>
<accession>A0A6J7PRM9</accession>
<gene>
    <name evidence="6" type="ORF">UFOPK3992_00996</name>
</gene>
<protein>
    <submittedName>
        <fullName evidence="6">Unannotated protein</fullName>
    </submittedName>
</protein>
<dbReference type="PANTHER" id="PTHR43359">
    <property type="entry name" value="FORMATE HYDROGENLYASE SUBUNIT 4"/>
    <property type="match status" value="1"/>
</dbReference>
<comment type="subcellular location">
    <subcellularLocation>
        <location evidence="1">Membrane</location>
        <topology evidence="1">Multi-pass membrane protein</topology>
    </subcellularLocation>
</comment>
<keyword evidence="2 5" id="KW-0812">Transmembrane</keyword>
<evidence type="ECO:0000256" key="3">
    <source>
        <dbReference type="ARBA" id="ARBA00022989"/>
    </source>
</evidence>
<dbReference type="GO" id="GO:0005886">
    <property type="term" value="C:plasma membrane"/>
    <property type="evidence" value="ECO:0007669"/>
    <property type="project" value="TreeGrafter"/>
</dbReference>
<evidence type="ECO:0000256" key="2">
    <source>
        <dbReference type="ARBA" id="ARBA00022692"/>
    </source>
</evidence>
<dbReference type="InterPro" id="IPR052561">
    <property type="entry name" value="ComplexI_Subunit1"/>
</dbReference>
<evidence type="ECO:0000256" key="5">
    <source>
        <dbReference type="SAM" id="Phobius"/>
    </source>
</evidence>
<dbReference type="PANTHER" id="PTHR43359:SF1">
    <property type="entry name" value="FORMATE HYDROGENLYASE SUBUNIT 4-RELATED"/>
    <property type="match status" value="1"/>
</dbReference>
<dbReference type="Pfam" id="PF00146">
    <property type="entry name" value="NADHdh"/>
    <property type="match status" value="1"/>
</dbReference>
<proteinExistence type="predicted"/>
<sequence>MLGALDTGSSFEGMGASREATFSALAEPVFLLSLGTLAWMSGRQSFHDLLLATDPWSMETVLRITIAGAIFVVLLIESSRVPADDPTTHLELTMVHEVMVLDHSGPELAIVQYASAIKMTILAAIMAAILNPFSPRDDLMMSILAMATSAGLIVLIAVAIGLIESLMARLRFRALPLLTFSAFLAVVLSLIIVVATQGASR</sequence>
<feature type="transmembrane region" description="Helical" evidence="5">
    <location>
        <begin position="20"/>
        <end position="39"/>
    </location>
</feature>
<feature type="transmembrane region" description="Helical" evidence="5">
    <location>
        <begin position="110"/>
        <end position="130"/>
    </location>
</feature>
<feature type="transmembrane region" description="Helical" evidence="5">
    <location>
        <begin position="175"/>
        <end position="195"/>
    </location>
</feature>
<name>A0A6J7PRM9_9ZZZZ</name>
<reference evidence="6" key="1">
    <citation type="submission" date="2020-05" db="EMBL/GenBank/DDBJ databases">
        <authorList>
            <person name="Chiriac C."/>
            <person name="Salcher M."/>
            <person name="Ghai R."/>
            <person name="Kavagutti S V."/>
        </authorList>
    </citation>
    <scope>NUCLEOTIDE SEQUENCE</scope>
</reference>
<evidence type="ECO:0000313" key="6">
    <source>
        <dbReference type="EMBL" id="CAB5006179.1"/>
    </source>
</evidence>
<dbReference type="EMBL" id="CAFBOZ010000129">
    <property type="protein sequence ID" value="CAB5006179.1"/>
    <property type="molecule type" value="Genomic_DNA"/>
</dbReference>